<proteinExistence type="inferred from homology"/>
<keyword evidence="3 6" id="KW-0812">Transmembrane</keyword>
<dbReference type="PANTHER" id="PTHR30569:SF0">
    <property type="entry name" value="CYTOSINE PERMEASE"/>
    <property type="match status" value="1"/>
</dbReference>
<comment type="subcellular location">
    <subcellularLocation>
        <location evidence="1">Membrane</location>
        <topology evidence="1">Multi-pass membrane protein</topology>
    </subcellularLocation>
</comment>
<evidence type="ECO:0000256" key="6">
    <source>
        <dbReference type="SAM" id="Phobius"/>
    </source>
</evidence>
<comment type="caution">
    <text evidence="7">The sequence shown here is derived from an EMBL/GenBank/DDBJ whole genome shotgun (WGS) entry which is preliminary data.</text>
</comment>
<evidence type="ECO:0008006" key="9">
    <source>
        <dbReference type="Google" id="ProtNLM"/>
    </source>
</evidence>
<keyword evidence="4 6" id="KW-1133">Transmembrane helix</keyword>
<evidence type="ECO:0000313" key="7">
    <source>
        <dbReference type="EMBL" id="OGG03140.1"/>
    </source>
</evidence>
<organism evidence="7 8">
    <name type="scientific">Candidatus Gottesmanbacteria bacterium RBG_16_37_8</name>
    <dbReference type="NCBI Taxonomy" id="1798371"/>
    <lineage>
        <taxon>Bacteria</taxon>
        <taxon>Candidatus Gottesmaniibacteriota</taxon>
    </lineage>
</organism>
<protein>
    <recommendedName>
        <fullName evidence="9">Cytosine permease</fullName>
    </recommendedName>
</protein>
<dbReference type="Proteomes" id="UP000176665">
    <property type="component" value="Unassembled WGS sequence"/>
</dbReference>
<dbReference type="GO" id="GO:0015209">
    <property type="term" value="F:cytosine transmembrane transporter activity"/>
    <property type="evidence" value="ECO:0007669"/>
    <property type="project" value="InterPro"/>
</dbReference>
<keyword evidence="5 6" id="KW-0472">Membrane</keyword>
<dbReference type="InterPro" id="IPR030191">
    <property type="entry name" value="CodB"/>
</dbReference>
<evidence type="ECO:0000256" key="3">
    <source>
        <dbReference type="ARBA" id="ARBA00022692"/>
    </source>
</evidence>
<name>A0A1F5YSG9_9BACT</name>
<gene>
    <name evidence="7" type="ORF">A2W14_03485</name>
</gene>
<feature type="transmembrane region" description="Helical" evidence="6">
    <location>
        <begin position="250"/>
        <end position="273"/>
    </location>
</feature>
<dbReference type="GO" id="GO:0005886">
    <property type="term" value="C:plasma membrane"/>
    <property type="evidence" value="ECO:0007669"/>
    <property type="project" value="TreeGrafter"/>
</dbReference>
<dbReference type="Pfam" id="PF02133">
    <property type="entry name" value="Transp_cyt_pur"/>
    <property type="match status" value="1"/>
</dbReference>
<feature type="transmembrane region" description="Helical" evidence="6">
    <location>
        <begin position="208"/>
        <end position="229"/>
    </location>
</feature>
<dbReference type="AlphaFoldDB" id="A0A1F5YSG9"/>
<evidence type="ECO:0000256" key="4">
    <source>
        <dbReference type="ARBA" id="ARBA00022989"/>
    </source>
</evidence>
<dbReference type="EMBL" id="MFJA01000038">
    <property type="protein sequence ID" value="OGG03140.1"/>
    <property type="molecule type" value="Genomic_DNA"/>
</dbReference>
<comment type="similarity">
    <text evidence="2">Belongs to the purine-cytosine permease (2.A.39) family.</text>
</comment>
<feature type="transmembrane region" description="Helical" evidence="6">
    <location>
        <begin position="436"/>
        <end position="454"/>
    </location>
</feature>
<reference evidence="7 8" key="1">
    <citation type="journal article" date="2016" name="Nat. Commun.">
        <title>Thousands of microbial genomes shed light on interconnected biogeochemical processes in an aquifer system.</title>
        <authorList>
            <person name="Anantharaman K."/>
            <person name="Brown C.T."/>
            <person name="Hug L.A."/>
            <person name="Sharon I."/>
            <person name="Castelle C.J."/>
            <person name="Probst A.J."/>
            <person name="Thomas B.C."/>
            <person name="Singh A."/>
            <person name="Wilkins M.J."/>
            <person name="Karaoz U."/>
            <person name="Brodie E.L."/>
            <person name="Williams K.H."/>
            <person name="Hubbard S.S."/>
            <person name="Banfield J.F."/>
        </authorList>
    </citation>
    <scope>NUCLEOTIDE SEQUENCE [LARGE SCALE GENOMIC DNA]</scope>
</reference>
<dbReference type="InterPro" id="IPR001248">
    <property type="entry name" value="Pur-cyt_permease"/>
</dbReference>
<sequence>MEYSAFEKVPKSAQTFSFWDQFVFWFSSASLPAAWYYGALIAGWQGIIGALLLIFIVNTLSFIPWAYLGEIAGKTGGSSMAIVRPAFGIKGSIVPSIFYLVMGFGWAAVNVFLGAIALSFIFKLWLGWPSYMDVNKLWYMVLYIFVVCLIQGWAAVAGHVWIKRLQWLATIFFFLLGFYQTYIVLIHWQVGSLLLWKPDKVLTASIGPFTYAITLALLIDLLIAYNWTWEFIGDFSRFSKTNKASTWGPFWGANLAQYWWFMVGALAVVYLSLTTGSYSPLLADPSSTTVSLGFGWLAALVILFATVTTNAANLYASALGLSNILRKSRIKFNSLLIFSAIFAAFLSLTPLFSRDFVGFYILFLDIAGAIVIPLWTLTLVDYFIVKKRKYTDDLFKKEKGLYWYSKGWNIKAVVTLISGTVFYWILGYVLPTVRQTVTAALPTIVYVSVIYLLWMRKKEVKSS</sequence>
<accession>A0A1F5YSG9</accession>
<feature type="transmembrane region" description="Helical" evidence="6">
    <location>
        <begin position="97"/>
        <end position="125"/>
    </location>
</feature>
<feature type="transmembrane region" description="Helical" evidence="6">
    <location>
        <begin position="406"/>
        <end position="430"/>
    </location>
</feature>
<feature type="transmembrane region" description="Helical" evidence="6">
    <location>
        <begin position="293"/>
        <end position="315"/>
    </location>
</feature>
<evidence type="ECO:0000256" key="5">
    <source>
        <dbReference type="ARBA" id="ARBA00023136"/>
    </source>
</evidence>
<evidence type="ECO:0000256" key="2">
    <source>
        <dbReference type="ARBA" id="ARBA00008974"/>
    </source>
</evidence>
<dbReference type="STRING" id="1798371.A2W14_03485"/>
<feature type="transmembrane region" description="Helical" evidence="6">
    <location>
        <begin position="168"/>
        <end position="188"/>
    </location>
</feature>
<feature type="transmembrane region" description="Helical" evidence="6">
    <location>
        <begin position="335"/>
        <end position="353"/>
    </location>
</feature>
<feature type="transmembrane region" description="Helical" evidence="6">
    <location>
        <begin position="359"/>
        <end position="385"/>
    </location>
</feature>
<dbReference type="Gene3D" id="1.10.4160.10">
    <property type="entry name" value="Hydantoin permease"/>
    <property type="match status" value="1"/>
</dbReference>
<feature type="transmembrane region" description="Helical" evidence="6">
    <location>
        <begin position="137"/>
        <end position="156"/>
    </location>
</feature>
<evidence type="ECO:0000313" key="8">
    <source>
        <dbReference type="Proteomes" id="UP000176665"/>
    </source>
</evidence>
<dbReference type="PANTHER" id="PTHR30569">
    <property type="entry name" value="CYTOSINE TRANSPORTER CODB"/>
    <property type="match status" value="1"/>
</dbReference>
<evidence type="ECO:0000256" key="1">
    <source>
        <dbReference type="ARBA" id="ARBA00004141"/>
    </source>
</evidence>